<evidence type="ECO:0000256" key="2">
    <source>
        <dbReference type="SAM" id="Phobius"/>
    </source>
</evidence>
<evidence type="ECO:0008006" key="5">
    <source>
        <dbReference type="Google" id="ProtNLM"/>
    </source>
</evidence>
<keyword evidence="2" id="KW-0812">Transmembrane</keyword>
<feature type="transmembrane region" description="Helical" evidence="2">
    <location>
        <begin position="16"/>
        <end position="39"/>
    </location>
</feature>
<reference evidence="3 4" key="1">
    <citation type="submission" date="2017-06" db="EMBL/GenBank/DDBJ databases">
        <title>Cultured bacterium strain Saccharothrix yanglingensis Hhs.015.</title>
        <authorList>
            <person name="Xia Y."/>
        </authorList>
    </citation>
    <scope>NUCLEOTIDE SEQUENCE [LARGE SCALE GENOMIC DNA]</scope>
    <source>
        <strain evidence="3 4">Hhs.015</strain>
    </source>
</reference>
<protein>
    <recommendedName>
        <fullName evidence="5">Serine/threonine protein kinase</fullName>
    </recommendedName>
</protein>
<evidence type="ECO:0000313" key="3">
    <source>
        <dbReference type="EMBL" id="MDQ2586242.1"/>
    </source>
</evidence>
<dbReference type="EMBL" id="NSDM01000008">
    <property type="protein sequence ID" value="MDQ2586242.1"/>
    <property type="molecule type" value="Genomic_DNA"/>
</dbReference>
<evidence type="ECO:0000256" key="1">
    <source>
        <dbReference type="SAM" id="MobiDB-lite"/>
    </source>
</evidence>
<name>A0ABU0X2N7_9PSEU</name>
<gene>
    <name evidence="3" type="ORF">CKY47_20060</name>
</gene>
<keyword evidence="4" id="KW-1185">Reference proteome</keyword>
<accession>A0ABU0X2N7</accession>
<proteinExistence type="predicted"/>
<feature type="compositionally biased region" description="Low complexity" evidence="1">
    <location>
        <begin position="129"/>
        <end position="153"/>
    </location>
</feature>
<keyword evidence="2" id="KW-0472">Membrane</keyword>
<feature type="compositionally biased region" description="Low complexity" evidence="1">
    <location>
        <begin position="69"/>
        <end position="92"/>
    </location>
</feature>
<dbReference type="RefSeq" id="WP_306747473.1">
    <property type="nucleotide sequence ID" value="NZ_NSDM01000008.1"/>
</dbReference>
<feature type="region of interest" description="Disordered" evidence="1">
    <location>
        <begin position="40"/>
        <end position="153"/>
    </location>
</feature>
<comment type="caution">
    <text evidence="3">The sequence shown here is derived from an EMBL/GenBank/DDBJ whole genome shotgun (WGS) entry which is preliminary data.</text>
</comment>
<organism evidence="3 4">
    <name type="scientific">Saccharothrix yanglingensis</name>
    <dbReference type="NCBI Taxonomy" id="659496"/>
    <lineage>
        <taxon>Bacteria</taxon>
        <taxon>Bacillati</taxon>
        <taxon>Actinomycetota</taxon>
        <taxon>Actinomycetes</taxon>
        <taxon>Pseudonocardiales</taxon>
        <taxon>Pseudonocardiaceae</taxon>
        <taxon>Saccharothrix</taxon>
    </lineage>
</organism>
<feature type="compositionally biased region" description="Polar residues" evidence="1">
    <location>
        <begin position="104"/>
        <end position="115"/>
    </location>
</feature>
<dbReference type="Proteomes" id="UP001225605">
    <property type="component" value="Unassembled WGS sequence"/>
</dbReference>
<keyword evidence="2" id="KW-1133">Transmembrane helix</keyword>
<sequence length="153" mass="15445">MFEEDRQTSPKKRFSSVALLAAGGAVIATVIATLASMMATDDPAPAQPEPRAGVDASFTTSESVRPDGRTATVVVTVSTRAGAAQRPEAPAAKPEEQRPATESARVTTVTPTEQRATTTQPPSTPPSSAPASSSASSSATTTPTTATTDTGAS</sequence>
<evidence type="ECO:0000313" key="4">
    <source>
        <dbReference type="Proteomes" id="UP001225605"/>
    </source>
</evidence>